<evidence type="ECO:0000313" key="1">
    <source>
        <dbReference type="EMBL" id="KAH9427044.1"/>
    </source>
</evidence>
<gene>
    <name evidence="1" type="ORF">DERP_014945</name>
</gene>
<protein>
    <submittedName>
        <fullName evidence="1">Uncharacterized protein</fullName>
    </submittedName>
</protein>
<comment type="caution">
    <text evidence="1">The sequence shown here is derived from an EMBL/GenBank/DDBJ whole genome shotgun (WGS) entry which is preliminary data.</text>
</comment>
<sequence>MSKQTIVLWLCFDINWKRHRVKSNETKRKSHISEKYFFSGEKKLKPNEMNDVTYKIVDYCEQNLFQIYIHSHNTLVALS</sequence>
<proteinExistence type="predicted"/>
<evidence type="ECO:0000313" key="2">
    <source>
        <dbReference type="Proteomes" id="UP000887458"/>
    </source>
</evidence>
<keyword evidence="2" id="KW-1185">Reference proteome</keyword>
<organism evidence="1 2">
    <name type="scientific">Dermatophagoides pteronyssinus</name>
    <name type="common">European house dust mite</name>
    <dbReference type="NCBI Taxonomy" id="6956"/>
    <lineage>
        <taxon>Eukaryota</taxon>
        <taxon>Metazoa</taxon>
        <taxon>Ecdysozoa</taxon>
        <taxon>Arthropoda</taxon>
        <taxon>Chelicerata</taxon>
        <taxon>Arachnida</taxon>
        <taxon>Acari</taxon>
        <taxon>Acariformes</taxon>
        <taxon>Sarcoptiformes</taxon>
        <taxon>Astigmata</taxon>
        <taxon>Psoroptidia</taxon>
        <taxon>Analgoidea</taxon>
        <taxon>Pyroglyphidae</taxon>
        <taxon>Dermatophagoidinae</taxon>
        <taxon>Dermatophagoides</taxon>
    </lineage>
</organism>
<name>A0ABQ8JWP3_DERPT</name>
<reference evidence="1 2" key="2">
    <citation type="journal article" date="2022" name="Mol. Biol. Evol.">
        <title>Comparative Genomics Reveals Insights into the Divergent Evolution of Astigmatic Mites and Household Pest Adaptations.</title>
        <authorList>
            <person name="Xiong Q."/>
            <person name="Wan A.T."/>
            <person name="Liu X."/>
            <person name="Fung C.S."/>
            <person name="Xiao X."/>
            <person name="Malainual N."/>
            <person name="Hou J."/>
            <person name="Wang L."/>
            <person name="Wang M."/>
            <person name="Yang K.Y."/>
            <person name="Cui Y."/>
            <person name="Leung E.L."/>
            <person name="Nong W."/>
            <person name="Shin S.K."/>
            <person name="Au S.W."/>
            <person name="Jeong K.Y."/>
            <person name="Chew F.T."/>
            <person name="Hui J.H."/>
            <person name="Leung T.F."/>
            <person name="Tungtrongchitr A."/>
            <person name="Zhong N."/>
            <person name="Liu Z."/>
            <person name="Tsui S.K."/>
        </authorList>
    </citation>
    <scope>NUCLEOTIDE SEQUENCE [LARGE SCALE GENOMIC DNA]</scope>
    <source>
        <strain evidence="1">Derp</strain>
    </source>
</reference>
<reference evidence="1 2" key="1">
    <citation type="journal article" date="2018" name="J. Allergy Clin. Immunol.">
        <title>High-quality assembly of Dermatophagoides pteronyssinus genome and transcriptome reveals a wide range of novel allergens.</title>
        <authorList>
            <person name="Liu X.Y."/>
            <person name="Yang K.Y."/>
            <person name="Wang M.Q."/>
            <person name="Kwok J.S."/>
            <person name="Zeng X."/>
            <person name="Yang Z."/>
            <person name="Xiao X.J."/>
            <person name="Lau C.P."/>
            <person name="Li Y."/>
            <person name="Huang Z.M."/>
            <person name="Ba J.G."/>
            <person name="Yim A.K."/>
            <person name="Ouyang C.Y."/>
            <person name="Ngai S.M."/>
            <person name="Chan T.F."/>
            <person name="Leung E.L."/>
            <person name="Liu L."/>
            <person name="Liu Z.G."/>
            <person name="Tsui S.K."/>
        </authorList>
    </citation>
    <scope>NUCLEOTIDE SEQUENCE [LARGE SCALE GENOMIC DNA]</scope>
    <source>
        <strain evidence="1">Derp</strain>
    </source>
</reference>
<accession>A0ABQ8JWP3</accession>
<dbReference type="Proteomes" id="UP000887458">
    <property type="component" value="Unassembled WGS sequence"/>
</dbReference>
<dbReference type="EMBL" id="NJHN03000002">
    <property type="protein sequence ID" value="KAH9427044.1"/>
    <property type="molecule type" value="Genomic_DNA"/>
</dbReference>